<keyword evidence="2" id="KW-1185">Reference proteome</keyword>
<gene>
    <name evidence="1" type="ORF">HPB47_025497</name>
</gene>
<dbReference type="Proteomes" id="UP000805193">
    <property type="component" value="Unassembled WGS sequence"/>
</dbReference>
<reference evidence="1 2" key="1">
    <citation type="journal article" date="2020" name="Cell">
        <title>Large-Scale Comparative Analyses of Tick Genomes Elucidate Their Genetic Diversity and Vector Capacities.</title>
        <authorList>
            <consortium name="Tick Genome and Microbiome Consortium (TIGMIC)"/>
            <person name="Jia N."/>
            <person name="Wang J."/>
            <person name="Shi W."/>
            <person name="Du L."/>
            <person name="Sun Y."/>
            <person name="Zhan W."/>
            <person name="Jiang J.F."/>
            <person name="Wang Q."/>
            <person name="Zhang B."/>
            <person name="Ji P."/>
            <person name="Bell-Sakyi L."/>
            <person name="Cui X.M."/>
            <person name="Yuan T.T."/>
            <person name="Jiang B.G."/>
            <person name="Yang W.F."/>
            <person name="Lam T.T."/>
            <person name="Chang Q.C."/>
            <person name="Ding S.J."/>
            <person name="Wang X.J."/>
            <person name="Zhu J.G."/>
            <person name="Ruan X.D."/>
            <person name="Zhao L."/>
            <person name="Wei J.T."/>
            <person name="Ye R.Z."/>
            <person name="Que T.C."/>
            <person name="Du C.H."/>
            <person name="Zhou Y.H."/>
            <person name="Cheng J.X."/>
            <person name="Dai P.F."/>
            <person name="Guo W.B."/>
            <person name="Han X.H."/>
            <person name="Huang E.J."/>
            <person name="Li L.F."/>
            <person name="Wei W."/>
            <person name="Gao Y.C."/>
            <person name="Liu J.Z."/>
            <person name="Shao H.Z."/>
            <person name="Wang X."/>
            <person name="Wang C.C."/>
            <person name="Yang T.C."/>
            <person name="Huo Q.B."/>
            <person name="Li W."/>
            <person name="Chen H.Y."/>
            <person name="Chen S.E."/>
            <person name="Zhou L.G."/>
            <person name="Ni X.B."/>
            <person name="Tian J.H."/>
            <person name="Sheng Y."/>
            <person name="Liu T."/>
            <person name="Pan Y.S."/>
            <person name="Xia L.Y."/>
            <person name="Li J."/>
            <person name="Zhao F."/>
            <person name="Cao W.C."/>
        </authorList>
    </citation>
    <scope>NUCLEOTIDE SEQUENCE [LARGE SCALE GENOMIC DNA]</scope>
    <source>
        <strain evidence="1">Iper-2018</strain>
    </source>
</reference>
<proteinExistence type="predicted"/>
<evidence type="ECO:0000313" key="1">
    <source>
        <dbReference type="EMBL" id="KAG0427442.1"/>
    </source>
</evidence>
<dbReference type="EMBL" id="JABSTQ010009624">
    <property type="protein sequence ID" value="KAG0427442.1"/>
    <property type="molecule type" value="Genomic_DNA"/>
</dbReference>
<name>A0AC60Q1D0_IXOPE</name>
<accession>A0AC60Q1D0</accession>
<evidence type="ECO:0000313" key="2">
    <source>
        <dbReference type="Proteomes" id="UP000805193"/>
    </source>
</evidence>
<protein>
    <submittedName>
        <fullName evidence="1">Uncharacterized protein</fullName>
    </submittedName>
</protein>
<comment type="caution">
    <text evidence="1">The sequence shown here is derived from an EMBL/GenBank/DDBJ whole genome shotgun (WGS) entry which is preliminary data.</text>
</comment>
<organism evidence="1 2">
    <name type="scientific">Ixodes persulcatus</name>
    <name type="common">Taiga tick</name>
    <dbReference type="NCBI Taxonomy" id="34615"/>
    <lineage>
        <taxon>Eukaryota</taxon>
        <taxon>Metazoa</taxon>
        <taxon>Ecdysozoa</taxon>
        <taxon>Arthropoda</taxon>
        <taxon>Chelicerata</taxon>
        <taxon>Arachnida</taxon>
        <taxon>Acari</taxon>
        <taxon>Parasitiformes</taxon>
        <taxon>Ixodida</taxon>
        <taxon>Ixodoidea</taxon>
        <taxon>Ixodidae</taxon>
        <taxon>Ixodinae</taxon>
        <taxon>Ixodes</taxon>
    </lineage>
</organism>
<sequence length="171" mass="18799">MTRGSNRGHASCTSGRFLWRRRRSGVARRCAETPGVDGVVGRNSPRNTICRCSEGDLLQGGRSLPPHKDCSLPSPSPLPRRPPRQPMGRFPAFALLLCHRSRDRANSGKKSGAFYQKGGVPRLHLCAVALLAQACLLRVAASTLAVRRPQTPRPRHSRKFIDPRGALYQLS</sequence>